<reference evidence="3" key="1">
    <citation type="submission" date="2025-08" db="UniProtKB">
        <authorList>
            <consortium name="RefSeq"/>
        </authorList>
    </citation>
    <scope>IDENTIFICATION</scope>
</reference>
<dbReference type="SUPFAM" id="SSF81383">
    <property type="entry name" value="F-box domain"/>
    <property type="match status" value="1"/>
</dbReference>
<dbReference type="Pfam" id="PF00646">
    <property type="entry name" value="F-box"/>
    <property type="match status" value="1"/>
</dbReference>
<dbReference type="SMART" id="SM00256">
    <property type="entry name" value="FBOX"/>
    <property type="match status" value="1"/>
</dbReference>
<dbReference type="AlphaFoldDB" id="A0A1S4AG95"/>
<feature type="region of interest" description="Disordered" evidence="1">
    <location>
        <begin position="1"/>
        <end position="27"/>
    </location>
</feature>
<dbReference type="PANTHER" id="PTHR31672">
    <property type="entry name" value="BNACNNG10540D PROTEIN"/>
    <property type="match status" value="1"/>
</dbReference>
<evidence type="ECO:0000313" key="3">
    <source>
        <dbReference type="RefSeq" id="XP_016475644.1"/>
    </source>
</evidence>
<dbReference type="CDD" id="cd22157">
    <property type="entry name" value="F-box_AtFBW1-like"/>
    <property type="match status" value="1"/>
</dbReference>
<dbReference type="Gene3D" id="1.20.1280.50">
    <property type="match status" value="1"/>
</dbReference>
<protein>
    <submittedName>
        <fullName evidence="3">F-box/kelch-repeat protein At3g06240</fullName>
    </submittedName>
</protein>
<gene>
    <name evidence="3" type="primary">LOC107797290</name>
</gene>
<dbReference type="PROSITE" id="PS50181">
    <property type="entry name" value="FBOX"/>
    <property type="match status" value="1"/>
</dbReference>
<dbReference type="RefSeq" id="XP_016475644.1">
    <property type="nucleotide sequence ID" value="XM_016620158.1"/>
</dbReference>
<dbReference type="InterPro" id="IPR001810">
    <property type="entry name" value="F-box_dom"/>
</dbReference>
<accession>A0A1S4AG95</accession>
<name>A0A1S4AG95_TOBAC</name>
<dbReference type="InterPro" id="IPR050796">
    <property type="entry name" value="SCF_F-box_component"/>
</dbReference>
<evidence type="ECO:0000256" key="1">
    <source>
        <dbReference type="SAM" id="MobiDB-lite"/>
    </source>
</evidence>
<dbReference type="InterPro" id="IPR036047">
    <property type="entry name" value="F-box-like_dom_sf"/>
</dbReference>
<organism evidence="3">
    <name type="scientific">Nicotiana tabacum</name>
    <name type="common">Common tobacco</name>
    <dbReference type="NCBI Taxonomy" id="4097"/>
    <lineage>
        <taxon>Eukaryota</taxon>
        <taxon>Viridiplantae</taxon>
        <taxon>Streptophyta</taxon>
        <taxon>Embryophyta</taxon>
        <taxon>Tracheophyta</taxon>
        <taxon>Spermatophyta</taxon>
        <taxon>Magnoliopsida</taxon>
        <taxon>eudicotyledons</taxon>
        <taxon>Gunneridae</taxon>
        <taxon>Pentapetalae</taxon>
        <taxon>asterids</taxon>
        <taxon>lamiids</taxon>
        <taxon>Solanales</taxon>
        <taxon>Solanaceae</taxon>
        <taxon>Nicotianoideae</taxon>
        <taxon>Nicotianeae</taxon>
        <taxon>Nicotiana</taxon>
    </lineage>
</organism>
<feature type="domain" description="F-box" evidence="2">
    <location>
        <begin position="31"/>
        <end position="77"/>
    </location>
</feature>
<proteinExistence type="predicted"/>
<dbReference type="OrthoDB" id="1304917at2759"/>
<dbReference type="KEGG" id="nta:107797290"/>
<evidence type="ECO:0000259" key="2">
    <source>
        <dbReference type="PROSITE" id="PS50181"/>
    </source>
</evidence>
<dbReference type="PANTHER" id="PTHR31672:SF13">
    <property type="entry name" value="F-BOX PROTEIN CPR30-LIKE"/>
    <property type="match status" value="1"/>
</dbReference>
<dbReference type="PaxDb" id="4097-A0A1S4AG95"/>
<feature type="compositionally biased region" description="Polar residues" evidence="1">
    <location>
        <begin position="9"/>
        <end position="27"/>
    </location>
</feature>
<sequence>MTEIIKPPINTQNGENPNHSHFPSTSMRDSSFEIPILPPELITEILLKLPVKSLLQFRRVSKSWLSLVFSPEFVKTHLSICTNNKDNTHHRLMLTPLCEKNLEERKLL</sequence>